<keyword evidence="3" id="KW-1185">Reference proteome</keyword>
<comment type="caution">
    <text evidence="2">The sequence shown here is derived from an EMBL/GenBank/DDBJ whole genome shotgun (WGS) entry which is preliminary data.</text>
</comment>
<gene>
    <name evidence="2" type="ORF">C492_08260</name>
</gene>
<feature type="compositionally biased region" description="Basic and acidic residues" evidence="1">
    <location>
        <begin position="1"/>
        <end position="10"/>
    </location>
</feature>
<organism evidence="2 3">
    <name type="scientific">Natronococcus jeotgali DSM 18795</name>
    <dbReference type="NCBI Taxonomy" id="1227498"/>
    <lineage>
        <taxon>Archaea</taxon>
        <taxon>Methanobacteriati</taxon>
        <taxon>Methanobacteriota</taxon>
        <taxon>Stenosarchaea group</taxon>
        <taxon>Halobacteria</taxon>
        <taxon>Halobacteriales</taxon>
        <taxon>Natrialbaceae</taxon>
        <taxon>Natronococcus</taxon>
    </lineage>
</organism>
<dbReference type="InterPro" id="IPR012334">
    <property type="entry name" value="Pectin_lyas_fold"/>
</dbReference>
<proteinExistence type="predicted"/>
<feature type="region of interest" description="Disordered" evidence="1">
    <location>
        <begin position="1"/>
        <end position="21"/>
    </location>
</feature>
<feature type="compositionally biased region" description="Polar residues" evidence="1">
    <location>
        <begin position="175"/>
        <end position="186"/>
    </location>
</feature>
<dbReference type="Proteomes" id="UP000011531">
    <property type="component" value="Unassembled WGS sequence"/>
</dbReference>
<evidence type="ECO:0000313" key="2">
    <source>
        <dbReference type="EMBL" id="ELY62412.1"/>
    </source>
</evidence>
<evidence type="ECO:0000313" key="3">
    <source>
        <dbReference type="Proteomes" id="UP000011531"/>
    </source>
</evidence>
<sequence length="404" mass="43658">MTNLVEDHGADPTGEEPIGSALSSAWSDDTLIFLPAGEYKMNSWFRRVGSRNVGLIGQNAVIRHGRVDAIDGHRVTRGEYTGNTNLFKLGVPGTPHRGDLVFGGFIFDWARENAGMQGLTAHVDGDLEVRNILFNGMHDLGTHGNMRVSTHSPESTGLVDSIDMRWGGKHYENTINTRSTRRSPGQESGPGASWSTSGITGHPEMQGTMHLNNVKCGGFPDNGIYIKGGSGRKILTNCHAANSGVSSLRTDGGTEWEPVEYLDGTTDYNEAREGKYGVSVLENCIAEVDHTPDDHTYLSQRGIRIRNDEVHVRNCHVRIGVSDGGGAGGGYAIGALEGTDRAVIENTSVELTERGDAFYFTPGFNAELRNVQIKTTGWDGSRASIMSGMTPDMSEVYLNGEQIA</sequence>
<dbReference type="Gene3D" id="2.160.20.10">
    <property type="entry name" value="Single-stranded right-handed beta-helix, Pectin lyase-like"/>
    <property type="match status" value="1"/>
</dbReference>
<dbReference type="EMBL" id="AOIA01000060">
    <property type="protein sequence ID" value="ELY62412.1"/>
    <property type="molecule type" value="Genomic_DNA"/>
</dbReference>
<dbReference type="InterPro" id="IPR011050">
    <property type="entry name" value="Pectin_lyase_fold/virulence"/>
</dbReference>
<reference evidence="2 3" key="1">
    <citation type="journal article" date="2014" name="PLoS Genet.">
        <title>Phylogenetically driven sequencing of extremely halophilic archaea reveals strategies for static and dynamic osmo-response.</title>
        <authorList>
            <person name="Becker E.A."/>
            <person name="Seitzer P.M."/>
            <person name="Tritt A."/>
            <person name="Larsen D."/>
            <person name="Krusor M."/>
            <person name="Yao A.I."/>
            <person name="Wu D."/>
            <person name="Madern D."/>
            <person name="Eisen J.A."/>
            <person name="Darling A.E."/>
            <person name="Facciotti M.T."/>
        </authorList>
    </citation>
    <scope>NUCLEOTIDE SEQUENCE [LARGE SCALE GENOMIC DNA]</scope>
    <source>
        <strain evidence="2 3">DSM 18795</strain>
    </source>
</reference>
<feature type="region of interest" description="Disordered" evidence="1">
    <location>
        <begin position="175"/>
        <end position="206"/>
    </location>
</feature>
<accession>L9XLG3</accession>
<protein>
    <recommendedName>
        <fullName evidence="4">Right handed beta helix domain-containing protein</fullName>
    </recommendedName>
</protein>
<evidence type="ECO:0008006" key="4">
    <source>
        <dbReference type="Google" id="ProtNLM"/>
    </source>
</evidence>
<dbReference type="RefSeq" id="WP_008422184.1">
    <property type="nucleotide sequence ID" value="NZ_AOIA01000060.1"/>
</dbReference>
<name>L9XLG3_9EURY</name>
<dbReference type="SUPFAM" id="SSF51126">
    <property type="entry name" value="Pectin lyase-like"/>
    <property type="match status" value="1"/>
</dbReference>
<evidence type="ECO:0000256" key="1">
    <source>
        <dbReference type="SAM" id="MobiDB-lite"/>
    </source>
</evidence>
<dbReference type="AlphaFoldDB" id="L9XLG3"/>